<keyword evidence="2" id="KW-1185">Reference proteome</keyword>
<evidence type="ECO:0000313" key="1">
    <source>
        <dbReference type="EMBL" id="ABW32262.1"/>
    </source>
</evidence>
<keyword evidence="1" id="KW-0614">Plasmid</keyword>
<proteinExistence type="predicted"/>
<dbReference type="KEGG" id="amr:AM1_C0335"/>
<accession>A8ZN63</accession>
<geneLocation type="plasmid" evidence="1 2">
    <name>pREB3</name>
</geneLocation>
<organism evidence="1 2">
    <name type="scientific">Acaryochloris marina (strain MBIC 11017)</name>
    <dbReference type="NCBI Taxonomy" id="329726"/>
    <lineage>
        <taxon>Bacteria</taxon>
        <taxon>Bacillati</taxon>
        <taxon>Cyanobacteriota</taxon>
        <taxon>Cyanophyceae</taxon>
        <taxon>Acaryochloridales</taxon>
        <taxon>Acaryochloridaceae</taxon>
        <taxon>Acaryochloris</taxon>
    </lineage>
</organism>
<evidence type="ECO:0000313" key="2">
    <source>
        <dbReference type="Proteomes" id="UP000000268"/>
    </source>
</evidence>
<name>A8ZN63_ACAM1</name>
<dbReference type="Proteomes" id="UP000000268">
    <property type="component" value="Plasmid pREB3"/>
</dbReference>
<reference evidence="1 2" key="1">
    <citation type="journal article" date="2008" name="Proc. Natl. Acad. Sci. U.S.A.">
        <title>Niche adaptation and genome expansion in the chlorophyll d-producing cyanobacterium Acaryochloris marina.</title>
        <authorList>
            <person name="Swingley W.D."/>
            <person name="Chen M."/>
            <person name="Cheung P.C."/>
            <person name="Conrad A.L."/>
            <person name="Dejesa L.C."/>
            <person name="Hao J."/>
            <person name="Honchak B.M."/>
            <person name="Karbach L.E."/>
            <person name="Kurdoglu A."/>
            <person name="Lahiri S."/>
            <person name="Mastrian S.D."/>
            <person name="Miyashita H."/>
            <person name="Page L."/>
            <person name="Ramakrishna P."/>
            <person name="Satoh S."/>
            <person name="Sattley W.M."/>
            <person name="Shimada Y."/>
            <person name="Taylor H.L."/>
            <person name="Tomo T."/>
            <person name="Tsuchiya T."/>
            <person name="Wang Z.T."/>
            <person name="Raymond J."/>
            <person name="Mimuro M."/>
            <person name="Blankenship R.E."/>
            <person name="Touchman J.W."/>
        </authorList>
    </citation>
    <scope>NUCLEOTIDE SEQUENCE [LARGE SCALE GENOMIC DNA]</scope>
    <source>
        <strain evidence="2">MBIC 11017</strain>
        <plasmid evidence="2">Plasmid pREB3</plasmid>
    </source>
</reference>
<dbReference type="EMBL" id="CP000840">
    <property type="protein sequence ID" value="ABW32262.1"/>
    <property type="molecule type" value="Genomic_DNA"/>
</dbReference>
<dbReference type="HOGENOM" id="CLU_2802500_0_0_3"/>
<gene>
    <name evidence="1" type="ordered locus">AM1_C0335</name>
</gene>
<sequence>MHPSLNIALLKDGMSFQLEGEFLAHHWNLTSTDMEISKDQVHGLRSKPRNYPRFREVLIQAILPYSK</sequence>
<dbReference type="AlphaFoldDB" id="A8ZN63"/>
<protein>
    <submittedName>
        <fullName evidence="1">Uncharacterized protein</fullName>
    </submittedName>
</protein>